<dbReference type="CDD" id="cd00202">
    <property type="entry name" value="ZnF_GATA"/>
    <property type="match status" value="1"/>
</dbReference>
<keyword evidence="6" id="KW-0805">Transcription regulation</keyword>
<evidence type="ECO:0000256" key="9">
    <source>
        <dbReference type="ARBA" id="ARBA00023163"/>
    </source>
</evidence>
<dbReference type="FunFam" id="3.90.1150.10:FF:000025">
    <property type="entry name" value="Glycine cleavage system P protein"/>
    <property type="match status" value="1"/>
</dbReference>
<comment type="subunit">
    <text evidence="10">Homodimer. The glycine cleavage system is composed of four proteins: P, T, L and H.</text>
</comment>
<dbReference type="Gene3D" id="3.40.640.10">
    <property type="entry name" value="Type I PLP-dependent aspartate aminotransferase-like (Major domain)"/>
    <property type="match status" value="2"/>
</dbReference>
<dbReference type="Gene3D" id="3.90.1150.10">
    <property type="entry name" value="Aspartate Aminotransferase, domain 1"/>
    <property type="match status" value="1"/>
</dbReference>
<dbReference type="SMART" id="SM00401">
    <property type="entry name" value="ZnF_GATA"/>
    <property type="match status" value="1"/>
</dbReference>
<organism evidence="17 18">
    <name type="scientific">Malus domestica</name>
    <name type="common">Apple</name>
    <name type="synonym">Pyrus malus</name>
    <dbReference type="NCBI Taxonomy" id="3750"/>
    <lineage>
        <taxon>Eukaryota</taxon>
        <taxon>Viridiplantae</taxon>
        <taxon>Streptophyta</taxon>
        <taxon>Embryophyta</taxon>
        <taxon>Tracheophyta</taxon>
        <taxon>Spermatophyta</taxon>
        <taxon>Magnoliopsida</taxon>
        <taxon>eudicotyledons</taxon>
        <taxon>Gunneridae</taxon>
        <taxon>Pentapetalae</taxon>
        <taxon>rosids</taxon>
        <taxon>fabids</taxon>
        <taxon>Rosales</taxon>
        <taxon>Rosaceae</taxon>
        <taxon>Amygdaloideae</taxon>
        <taxon>Maleae</taxon>
        <taxon>Malus</taxon>
    </lineage>
</organism>
<dbReference type="PANTHER" id="PTHR11773:SF1">
    <property type="entry name" value="GLYCINE DEHYDROGENASE (DECARBOXYLATING), MITOCHONDRIAL"/>
    <property type="match status" value="1"/>
</dbReference>
<feature type="domain" description="GATA-type" evidence="16">
    <location>
        <begin position="216"/>
        <end position="252"/>
    </location>
</feature>
<keyword evidence="18" id="KW-1185">Reference proteome</keyword>
<dbReference type="GO" id="GO:0004375">
    <property type="term" value="F:glycine dehydrogenase (decarboxylating) activity"/>
    <property type="evidence" value="ECO:0007669"/>
    <property type="project" value="UniProtKB-UniRule"/>
</dbReference>
<dbReference type="InterPro" id="IPR049315">
    <property type="entry name" value="GDC-P_N"/>
</dbReference>
<dbReference type="GO" id="GO:0009941">
    <property type="term" value="C:chloroplast envelope"/>
    <property type="evidence" value="ECO:0007669"/>
    <property type="project" value="TreeGrafter"/>
</dbReference>
<evidence type="ECO:0000256" key="3">
    <source>
        <dbReference type="ARBA" id="ARBA00010756"/>
    </source>
</evidence>
<dbReference type="FunFam" id="3.40.640.10:FF:000007">
    <property type="entry name" value="glycine dehydrogenase (Decarboxylating), mitochondrial"/>
    <property type="match status" value="1"/>
</dbReference>
<keyword evidence="13" id="KW-0863">Zinc-finger</keyword>
<feature type="modified residue" description="N6-(pyridoxal phosphate)lysine" evidence="12">
    <location>
        <position position="1144"/>
    </location>
</feature>
<keyword evidence="9" id="KW-0804">Transcription</keyword>
<dbReference type="NCBIfam" id="TIGR00461">
    <property type="entry name" value="gcvP"/>
    <property type="match status" value="1"/>
</dbReference>
<comment type="function">
    <text evidence="14">The glycine cleavage system catalyzes the degradation of glycine.</text>
</comment>
<dbReference type="GO" id="GO:0043565">
    <property type="term" value="F:sequence-specific DNA binding"/>
    <property type="evidence" value="ECO:0007669"/>
    <property type="project" value="InterPro"/>
</dbReference>
<dbReference type="PROSITE" id="PS50114">
    <property type="entry name" value="GATA_ZN_FINGER_2"/>
    <property type="match status" value="1"/>
</dbReference>
<dbReference type="STRING" id="3750.A0A498J8E0"/>
<proteinExistence type="inferred from homology"/>
<dbReference type="Gene3D" id="3.30.50.10">
    <property type="entry name" value="Erythroid Transcription Factor GATA-1, subunit A"/>
    <property type="match status" value="1"/>
</dbReference>
<dbReference type="EMBL" id="RDQH01000334">
    <property type="protein sequence ID" value="RXH91416.1"/>
    <property type="molecule type" value="Genomic_DNA"/>
</dbReference>
<dbReference type="GO" id="GO:0016594">
    <property type="term" value="F:glycine binding"/>
    <property type="evidence" value="ECO:0007669"/>
    <property type="project" value="TreeGrafter"/>
</dbReference>
<evidence type="ECO:0000256" key="14">
    <source>
        <dbReference type="RuleBase" id="RU364056"/>
    </source>
</evidence>
<dbReference type="CDD" id="cd00613">
    <property type="entry name" value="GDC-P"/>
    <property type="match status" value="1"/>
</dbReference>
<dbReference type="AlphaFoldDB" id="A0A498J8E0"/>
<evidence type="ECO:0000256" key="8">
    <source>
        <dbReference type="ARBA" id="ARBA00023128"/>
    </source>
</evidence>
<dbReference type="InterPro" id="IPR000679">
    <property type="entry name" value="Znf_GATA"/>
</dbReference>
<evidence type="ECO:0000256" key="5">
    <source>
        <dbReference type="ARBA" id="ARBA00023002"/>
    </source>
</evidence>
<dbReference type="InterPro" id="IPR015421">
    <property type="entry name" value="PyrdxlP-dep_Trfase_major"/>
</dbReference>
<dbReference type="EC" id="1.4.4.2" evidence="14"/>
<keyword evidence="5 14" id="KW-0560">Oxidoreductase</keyword>
<comment type="similarity">
    <text evidence="3 14">Belongs to the GcvP family.</text>
</comment>
<dbReference type="GO" id="GO:0005960">
    <property type="term" value="C:glycine cleavage complex"/>
    <property type="evidence" value="ECO:0007669"/>
    <property type="project" value="TreeGrafter"/>
</dbReference>
<evidence type="ECO:0000313" key="18">
    <source>
        <dbReference type="Proteomes" id="UP000290289"/>
    </source>
</evidence>
<comment type="cofactor">
    <cofactor evidence="1 12 14">
        <name>pyridoxal 5'-phosphate</name>
        <dbReference type="ChEBI" id="CHEBI:597326"/>
    </cofactor>
</comment>
<dbReference type="Pfam" id="PF00320">
    <property type="entry name" value="GATA"/>
    <property type="match status" value="1"/>
</dbReference>
<evidence type="ECO:0000256" key="2">
    <source>
        <dbReference type="ARBA" id="ARBA00004173"/>
    </source>
</evidence>
<gene>
    <name evidence="17" type="ORF">DVH24_020439</name>
</gene>
<dbReference type="InterPro" id="IPR003437">
    <property type="entry name" value="GcvP"/>
</dbReference>
<dbReference type="InterPro" id="IPR015422">
    <property type="entry name" value="PyrdxlP-dep_Trfase_small"/>
</dbReference>
<evidence type="ECO:0000256" key="1">
    <source>
        <dbReference type="ARBA" id="ARBA00001933"/>
    </source>
</evidence>
<dbReference type="GO" id="GO:0048046">
    <property type="term" value="C:apoplast"/>
    <property type="evidence" value="ECO:0007669"/>
    <property type="project" value="TreeGrafter"/>
</dbReference>
<keyword evidence="13" id="KW-0479">Metal-binding</keyword>
<dbReference type="InterPro" id="IPR013088">
    <property type="entry name" value="Znf_NHR/GATA"/>
</dbReference>
<feature type="region of interest" description="Disordered" evidence="15">
    <location>
        <begin position="276"/>
        <end position="314"/>
    </location>
</feature>
<dbReference type="PROSITE" id="PS00344">
    <property type="entry name" value="GATA_ZN_FINGER_1"/>
    <property type="match status" value="1"/>
</dbReference>
<evidence type="ECO:0000256" key="11">
    <source>
        <dbReference type="ARBA" id="ARBA00049026"/>
    </source>
</evidence>
<dbReference type="Proteomes" id="UP000290289">
    <property type="component" value="Chromosome 8"/>
</dbReference>
<evidence type="ECO:0000256" key="7">
    <source>
        <dbReference type="ARBA" id="ARBA00023125"/>
    </source>
</evidence>
<evidence type="ECO:0000256" key="15">
    <source>
        <dbReference type="SAM" id="MobiDB-lite"/>
    </source>
</evidence>
<comment type="caution">
    <text evidence="17">The sequence shown here is derived from an EMBL/GenBank/DDBJ whole genome shotgun (WGS) entry which is preliminary data.</text>
</comment>
<feature type="compositionally biased region" description="Basic residues" evidence="15">
    <location>
        <begin position="288"/>
        <end position="299"/>
    </location>
</feature>
<dbReference type="GO" id="GO:0008270">
    <property type="term" value="F:zinc ion binding"/>
    <property type="evidence" value="ECO:0007669"/>
    <property type="project" value="UniProtKB-KW"/>
</dbReference>
<dbReference type="GO" id="GO:0006355">
    <property type="term" value="P:regulation of DNA-templated transcription"/>
    <property type="evidence" value="ECO:0007669"/>
    <property type="project" value="InterPro"/>
</dbReference>
<comment type="catalytic activity">
    <reaction evidence="11 14">
        <text>N(6)-[(R)-lipoyl]-L-lysyl-[glycine-cleavage complex H protein] + glycine + H(+) = N(6)-[(R)-S(8)-aminomethyldihydrolipoyl]-L-lysyl-[glycine-cleavage complex H protein] + CO2</text>
        <dbReference type="Rhea" id="RHEA:24304"/>
        <dbReference type="Rhea" id="RHEA-COMP:10494"/>
        <dbReference type="Rhea" id="RHEA-COMP:10495"/>
        <dbReference type="ChEBI" id="CHEBI:15378"/>
        <dbReference type="ChEBI" id="CHEBI:16526"/>
        <dbReference type="ChEBI" id="CHEBI:57305"/>
        <dbReference type="ChEBI" id="CHEBI:83099"/>
        <dbReference type="ChEBI" id="CHEBI:83143"/>
        <dbReference type="EC" id="1.4.4.2"/>
    </reaction>
</comment>
<dbReference type="GO" id="GO:0019464">
    <property type="term" value="P:glycine decarboxylation via glycine cleavage system"/>
    <property type="evidence" value="ECO:0007669"/>
    <property type="project" value="TreeGrafter"/>
</dbReference>
<comment type="subcellular location">
    <subcellularLocation>
        <location evidence="2 14">Mitochondrion</location>
    </subcellularLocation>
</comment>
<evidence type="ECO:0000256" key="13">
    <source>
        <dbReference type="PROSITE-ProRule" id="PRU00094"/>
    </source>
</evidence>
<evidence type="ECO:0000256" key="4">
    <source>
        <dbReference type="ARBA" id="ARBA00022898"/>
    </source>
</evidence>
<dbReference type="Pfam" id="PF02347">
    <property type="entry name" value="GDC-P"/>
    <property type="match status" value="2"/>
</dbReference>
<protein>
    <recommendedName>
        <fullName evidence="14">Glycine cleavage system P protein</fullName>
        <ecNumber evidence="14">1.4.4.2</ecNumber>
    </recommendedName>
</protein>
<dbReference type="InterPro" id="IPR020581">
    <property type="entry name" value="GDC_P"/>
</dbReference>
<evidence type="ECO:0000259" key="16">
    <source>
        <dbReference type="PROSITE" id="PS50114"/>
    </source>
</evidence>
<evidence type="ECO:0000256" key="6">
    <source>
        <dbReference type="ARBA" id="ARBA00023015"/>
    </source>
</evidence>
<keyword evidence="7" id="KW-0238">DNA-binding</keyword>
<dbReference type="GO" id="GO:0005739">
    <property type="term" value="C:mitochondrion"/>
    <property type="evidence" value="ECO:0007669"/>
    <property type="project" value="UniProtKB-SubCell"/>
</dbReference>
<keyword evidence="8 14" id="KW-0496">Mitochondrion</keyword>
<dbReference type="PANTHER" id="PTHR11773">
    <property type="entry name" value="GLYCINE DEHYDROGENASE, DECARBOXYLATING"/>
    <property type="match status" value="1"/>
</dbReference>
<dbReference type="SUPFAM" id="SSF57716">
    <property type="entry name" value="Glucocorticoid receptor-like (DNA-binding domain)"/>
    <property type="match status" value="1"/>
</dbReference>
<evidence type="ECO:0000313" key="17">
    <source>
        <dbReference type="EMBL" id="RXH91416.1"/>
    </source>
</evidence>
<evidence type="ECO:0000256" key="12">
    <source>
        <dbReference type="PIRSR" id="PIRSR603437-50"/>
    </source>
</evidence>
<keyword evidence="13" id="KW-0862">Zinc</keyword>
<dbReference type="InterPro" id="IPR015424">
    <property type="entry name" value="PyrdxlP-dep_Trfase"/>
</dbReference>
<keyword evidence="4 12" id="KW-0663">Pyridoxal phosphate</keyword>
<keyword evidence="14" id="KW-0809">Transit peptide</keyword>
<reference evidence="17 18" key="1">
    <citation type="submission" date="2018-10" db="EMBL/GenBank/DDBJ databases">
        <title>A high-quality apple genome assembly.</title>
        <authorList>
            <person name="Hu J."/>
        </authorList>
    </citation>
    <scope>NUCLEOTIDE SEQUENCE [LARGE SCALE GENOMIC DNA]</scope>
    <source>
        <strain evidence="18">cv. HFTH1</strain>
        <tissue evidence="17">Young leaf</tissue>
    </source>
</reference>
<evidence type="ECO:0000256" key="10">
    <source>
        <dbReference type="ARBA" id="ARBA00046415"/>
    </source>
</evidence>
<accession>A0A498J8E0</accession>
<name>A0A498J8E0_MALDO</name>
<dbReference type="SUPFAM" id="SSF53383">
    <property type="entry name" value="PLP-dependent transferases"/>
    <property type="match status" value="2"/>
</dbReference>
<sequence>MMTPVYLNPPPSPFSHVEQANDQEQRLKLFISSSYTNQAAASSCSSLISSFPTFFDSFEDQRAGSSSTTTTTTTLGHDQSLLYHHKADKHIRDCGTRTYDQASKSSSLVQPHVVDVIGNKDHRLMSAYADHEREINGRGGEEEGKSNNNIRPRAVKWMSSKMGLMQEMTNPDLAPAGTTGNHIPAAAEIAEHKFRVFQYQENSDETSFSRNNNKTTPAVRVCSDCNTNTTPLWRSGPRGPKSLCNACGIRQRKARKAMAEAAAAAANGFVVGATDTSSAKGKVANKEKKPRGSHSKNKSKLIVTDTPSVSPNNKINSNNNKICFKGLGFQRVFPQDVAEAAILLMELSSLQKSHYTLLTSSFSASMERARRLANRAFVKRLVSEAKQFRQNESSVLSSSTSPVLYAPSRYVSSLSPCSFTRSNPRSDSLPSRNASHNAGFQTRSISVDALKSSDTFPRRHNSATPEEQIKMAELCGFDGLDSLIDATVPKSIRLESMKFPKFDEGLTESQMLEHMKNLASKNQIFKSFIGMGYYNTHVPPVILRNIMENPAWYTQYTPYQAEISQGRLESLLNFQTLITDLTGLPMSNASLLDEGTAAAEAMAMCNNIQKGKKKTFVIANNCHPQTIDICKTRADGFDLKVVSADLKDVDYSSGDVCGVLVQYPGTEGEVLDYGEFIKNAHANGVKVVMATDLLALTVLKPPGEFGADIVVGSAQRFGVPMGYGGPHAAFLATSQEYKRMMPGRIIGVSVDSSGKPALRMAMQTREQHIRRDKATSNICTAQALLANMAAMYAVYHGPEGLKTISQRVHGLAGAFAVGLKKLGTVEVQSLPFFDTVKVKVADAHAISDAANKLGLNLRLVDSSTITVSFDETTTLEDVDKLFKAFALGKPVPFTAASLAPEVQPAIPSGLTRESTFLTHPIFNSYHTEHELLRYIHKLQSKDLSLCHSMIPLGSCTMKLNATTEMMPVTWPSFTDIHPFAPTEQAEGYQEMFRDLGDLLCTITGFDSFSLQPNAGAAGEYAGLMARGDRHRNVCIIPVSAHGTNPASAAMCGMKIVTIGTDAKGNINIEELKKAAEANKDNLSAFMVTYPSTHGVYEEGIDEICKIIHDNGGQVYMDGANMNAQVGLTSPGWIGADVCHLNLHKTFCIPHGGGGPGMGPIGVKKHLAPFLPSHPVDLAHKL</sequence>
<dbReference type="GO" id="GO:0030170">
    <property type="term" value="F:pyridoxal phosphate binding"/>
    <property type="evidence" value="ECO:0007669"/>
    <property type="project" value="TreeGrafter"/>
</dbReference>
<dbReference type="FunFam" id="3.40.640.10:FF:000005">
    <property type="entry name" value="Glycine dehydrogenase (decarboxylating), mitochondrial"/>
    <property type="match status" value="1"/>
</dbReference>